<organism evidence="1">
    <name type="scientific">Arundo donax</name>
    <name type="common">Giant reed</name>
    <name type="synonym">Donax arundinaceus</name>
    <dbReference type="NCBI Taxonomy" id="35708"/>
    <lineage>
        <taxon>Eukaryota</taxon>
        <taxon>Viridiplantae</taxon>
        <taxon>Streptophyta</taxon>
        <taxon>Embryophyta</taxon>
        <taxon>Tracheophyta</taxon>
        <taxon>Spermatophyta</taxon>
        <taxon>Magnoliopsida</taxon>
        <taxon>Liliopsida</taxon>
        <taxon>Poales</taxon>
        <taxon>Poaceae</taxon>
        <taxon>PACMAD clade</taxon>
        <taxon>Arundinoideae</taxon>
        <taxon>Arundineae</taxon>
        <taxon>Arundo</taxon>
    </lineage>
</organism>
<accession>A0A0A8YXY2</accession>
<dbReference type="AlphaFoldDB" id="A0A0A8YXY2"/>
<protein>
    <submittedName>
        <fullName evidence="1">Uncharacterized protein</fullName>
    </submittedName>
</protein>
<sequence>MQLMKSAATENKVQFTIISTAPSLNASFWEAEGFQTLIFSSRQFWDSIFMPCKGFLSNDSNQTCCCC</sequence>
<dbReference type="EMBL" id="GBRH01267622">
    <property type="protein sequence ID" value="JAD30273.1"/>
    <property type="molecule type" value="Transcribed_RNA"/>
</dbReference>
<evidence type="ECO:0000313" key="1">
    <source>
        <dbReference type="EMBL" id="JAD30273.1"/>
    </source>
</evidence>
<reference evidence="1" key="1">
    <citation type="submission" date="2014-09" db="EMBL/GenBank/DDBJ databases">
        <authorList>
            <person name="Magalhaes I.L.F."/>
            <person name="Oliveira U."/>
            <person name="Santos F.R."/>
            <person name="Vidigal T.H.D.A."/>
            <person name="Brescovit A.D."/>
            <person name="Santos A.J."/>
        </authorList>
    </citation>
    <scope>NUCLEOTIDE SEQUENCE</scope>
    <source>
        <tissue evidence="1">Shoot tissue taken approximately 20 cm above the soil surface</tissue>
    </source>
</reference>
<reference evidence="1" key="2">
    <citation type="journal article" date="2015" name="Data Brief">
        <title>Shoot transcriptome of the giant reed, Arundo donax.</title>
        <authorList>
            <person name="Barrero R.A."/>
            <person name="Guerrero F.D."/>
            <person name="Moolhuijzen P."/>
            <person name="Goolsby J.A."/>
            <person name="Tidwell J."/>
            <person name="Bellgard S.E."/>
            <person name="Bellgard M.I."/>
        </authorList>
    </citation>
    <scope>NUCLEOTIDE SEQUENCE</scope>
    <source>
        <tissue evidence="1">Shoot tissue taken approximately 20 cm above the soil surface</tissue>
    </source>
</reference>
<proteinExistence type="predicted"/>
<name>A0A0A8YXY2_ARUDO</name>